<evidence type="ECO:0000256" key="1">
    <source>
        <dbReference type="SAM" id="MobiDB-lite"/>
    </source>
</evidence>
<reference evidence="2" key="1">
    <citation type="submission" date="2023-10" db="EMBL/GenBank/DDBJ databases">
        <authorList>
            <person name="Chen Y."/>
            <person name="Shah S."/>
            <person name="Dougan E. K."/>
            <person name="Thang M."/>
            <person name="Chan C."/>
        </authorList>
    </citation>
    <scope>NUCLEOTIDE SEQUENCE [LARGE SCALE GENOMIC DNA]</scope>
</reference>
<gene>
    <name evidence="2" type="ORF">PCOR1329_LOCUS33617</name>
</gene>
<dbReference type="Proteomes" id="UP001189429">
    <property type="component" value="Unassembled WGS sequence"/>
</dbReference>
<evidence type="ECO:0008006" key="4">
    <source>
        <dbReference type="Google" id="ProtNLM"/>
    </source>
</evidence>
<proteinExistence type="predicted"/>
<organism evidence="2 3">
    <name type="scientific">Prorocentrum cordatum</name>
    <dbReference type="NCBI Taxonomy" id="2364126"/>
    <lineage>
        <taxon>Eukaryota</taxon>
        <taxon>Sar</taxon>
        <taxon>Alveolata</taxon>
        <taxon>Dinophyceae</taxon>
        <taxon>Prorocentrales</taxon>
        <taxon>Prorocentraceae</taxon>
        <taxon>Prorocentrum</taxon>
    </lineage>
</organism>
<evidence type="ECO:0000313" key="3">
    <source>
        <dbReference type="Proteomes" id="UP001189429"/>
    </source>
</evidence>
<protein>
    <recommendedName>
        <fullName evidence="4">Phospholipase B-like</fullName>
    </recommendedName>
</protein>
<accession>A0ABN9SY43</accession>
<feature type="compositionally biased region" description="Basic residues" evidence="1">
    <location>
        <begin position="87"/>
        <end position="105"/>
    </location>
</feature>
<dbReference type="EMBL" id="CAUYUJ010014151">
    <property type="protein sequence ID" value="CAK0837416.1"/>
    <property type="molecule type" value="Genomic_DNA"/>
</dbReference>
<evidence type="ECO:0000313" key="2">
    <source>
        <dbReference type="EMBL" id="CAK0837416.1"/>
    </source>
</evidence>
<comment type="caution">
    <text evidence="2">The sequence shown here is derived from an EMBL/GenBank/DDBJ whole genome shotgun (WGS) entry which is preliminary data.</text>
</comment>
<feature type="non-terminal residue" evidence="2">
    <location>
        <position position="1"/>
    </location>
</feature>
<feature type="compositionally biased region" description="Low complexity" evidence="1">
    <location>
        <begin position="136"/>
        <end position="146"/>
    </location>
</feature>
<sequence>RPEADGAAPRPWAWTLAREADRGLLVGAAAAAGGALRGATCRTRCWWGGVGRPDEPAAKRQRLLGPPQAQQVGEGEFVGDLHAKLRPRGKAARRVHVPHRARHNAGPRAAVGQRLHLREEHDRGTLPARPADGAAYERGAEAARPAAPHPEPGAAQPDPGLYGVSSLPEAGRAPRHLRGASRPWHECHWEETQWAALYI</sequence>
<feature type="region of interest" description="Disordered" evidence="1">
    <location>
        <begin position="87"/>
        <end position="107"/>
    </location>
</feature>
<keyword evidence="3" id="KW-1185">Reference proteome</keyword>
<name>A0ABN9SY43_9DINO</name>
<feature type="region of interest" description="Disordered" evidence="1">
    <location>
        <begin position="136"/>
        <end position="168"/>
    </location>
</feature>